<dbReference type="SMART" id="SM00220">
    <property type="entry name" value="S_TKc"/>
    <property type="match status" value="1"/>
</dbReference>
<evidence type="ECO:0000313" key="10">
    <source>
        <dbReference type="EMBL" id="PVE12450.1"/>
    </source>
</evidence>
<keyword evidence="7" id="KW-0902">Two-component regulatory system</keyword>
<feature type="region of interest" description="Disordered" evidence="8">
    <location>
        <begin position="1177"/>
        <end position="1210"/>
    </location>
</feature>
<evidence type="ECO:0000256" key="2">
    <source>
        <dbReference type="ARBA" id="ARBA00022527"/>
    </source>
</evidence>
<keyword evidence="4" id="KW-0547">Nucleotide-binding</keyword>
<evidence type="ECO:0000256" key="8">
    <source>
        <dbReference type="SAM" id="MobiDB-lite"/>
    </source>
</evidence>
<name>A0A2T7TBA3_9ACTN</name>
<dbReference type="Gene3D" id="1.10.510.10">
    <property type="entry name" value="Transferase(Phosphotransferase) domain 1"/>
    <property type="match status" value="1"/>
</dbReference>
<keyword evidence="3" id="KW-0808">Transferase</keyword>
<keyword evidence="5" id="KW-0418">Kinase</keyword>
<dbReference type="InterPro" id="IPR047738">
    <property type="entry name" value="SAV_2336-like_N"/>
</dbReference>
<dbReference type="NCBIfam" id="NF041121">
    <property type="entry name" value="SAV_2336_NTERM"/>
    <property type="match status" value="1"/>
</dbReference>
<evidence type="ECO:0000256" key="5">
    <source>
        <dbReference type="ARBA" id="ARBA00022777"/>
    </source>
</evidence>
<dbReference type="PANTHER" id="PTHR43289">
    <property type="entry name" value="MITOGEN-ACTIVATED PROTEIN KINASE KINASE KINASE 20-RELATED"/>
    <property type="match status" value="1"/>
</dbReference>
<reference evidence="10 11" key="1">
    <citation type="submission" date="2013-12" db="EMBL/GenBank/DDBJ databases">
        <title>Annotated genome of Streptomyces scopuliridis.</title>
        <authorList>
            <person name="Olson J.B."/>
        </authorList>
    </citation>
    <scope>NUCLEOTIDE SEQUENCE [LARGE SCALE GENOMIC DNA]</scope>
    <source>
        <strain evidence="10 11">RB72</strain>
    </source>
</reference>
<feature type="compositionally biased region" description="Low complexity" evidence="8">
    <location>
        <begin position="959"/>
        <end position="968"/>
    </location>
</feature>
<evidence type="ECO:0000256" key="3">
    <source>
        <dbReference type="ARBA" id="ARBA00022679"/>
    </source>
</evidence>
<evidence type="ECO:0000256" key="6">
    <source>
        <dbReference type="ARBA" id="ARBA00022840"/>
    </source>
</evidence>
<accession>A0A2T7TBA3</accession>
<dbReference type="GO" id="GO:0005524">
    <property type="term" value="F:ATP binding"/>
    <property type="evidence" value="ECO:0007669"/>
    <property type="project" value="UniProtKB-KW"/>
</dbReference>
<protein>
    <recommendedName>
        <fullName evidence="1">non-specific serine/threonine protein kinase</fullName>
        <ecNumber evidence="1">2.7.11.1</ecNumber>
    </recommendedName>
</protein>
<dbReference type="InterPro" id="IPR005158">
    <property type="entry name" value="BTAD"/>
</dbReference>
<gene>
    <name evidence="10" type="ORF">Y717_34205</name>
</gene>
<keyword evidence="11" id="KW-1185">Reference proteome</keyword>
<evidence type="ECO:0000256" key="7">
    <source>
        <dbReference type="ARBA" id="ARBA00023012"/>
    </source>
</evidence>
<dbReference type="EMBL" id="AZSP01000087">
    <property type="protein sequence ID" value="PVE12450.1"/>
    <property type="molecule type" value="Genomic_DNA"/>
</dbReference>
<dbReference type="AlphaFoldDB" id="A0A2T7TBA3"/>
<dbReference type="EC" id="2.7.11.1" evidence="1"/>
<dbReference type="Gene3D" id="1.25.40.10">
    <property type="entry name" value="Tetratricopeptide repeat domain"/>
    <property type="match status" value="1"/>
</dbReference>
<dbReference type="InterPro" id="IPR000719">
    <property type="entry name" value="Prot_kinase_dom"/>
</dbReference>
<dbReference type="Pfam" id="PF03704">
    <property type="entry name" value="BTAD"/>
    <property type="match status" value="1"/>
</dbReference>
<evidence type="ECO:0000256" key="4">
    <source>
        <dbReference type="ARBA" id="ARBA00022741"/>
    </source>
</evidence>
<dbReference type="OrthoDB" id="4495511at2"/>
<dbReference type="STRING" id="1440053.GCA_000718095_01515"/>
<evidence type="ECO:0000256" key="1">
    <source>
        <dbReference type="ARBA" id="ARBA00012513"/>
    </source>
</evidence>
<proteinExistence type="predicted"/>
<dbReference type="Gene3D" id="3.30.200.20">
    <property type="entry name" value="Phosphorylase Kinase, domain 1"/>
    <property type="match status" value="1"/>
</dbReference>
<dbReference type="InterPro" id="IPR011009">
    <property type="entry name" value="Kinase-like_dom_sf"/>
</dbReference>
<dbReference type="PANTHER" id="PTHR43289:SF6">
    <property type="entry name" value="SERINE_THREONINE-PROTEIN KINASE NEKL-3"/>
    <property type="match status" value="1"/>
</dbReference>
<feature type="region of interest" description="Disordered" evidence="8">
    <location>
        <begin position="17"/>
        <end position="111"/>
    </location>
</feature>
<dbReference type="PROSITE" id="PS50011">
    <property type="entry name" value="PROTEIN_KINASE_DOM"/>
    <property type="match status" value="1"/>
</dbReference>
<keyword evidence="6" id="KW-0067">ATP-binding</keyword>
<sequence length="1210" mass="129960">MTSDRALSGPAALREVLTAAGGDPPTGRELAEVLWLATHVRPGPEPDAEPEAAAGAGPEDGPRPPQRGPAQRATISHDASPRGMDPLRTPPGGAVPDPGSEDTPFVHSPGGRVVLHRLAPPPVTGPAPPPPGPDARAEVLAPAPPMISHPLAVQRALRPLRRTVPSARERELDETGTAHRIASLGARPGRWLPELRPAPERWLHLRLVLDCGPTMAMWQPLARDLYTAFGQTGAFRTVELVRLGADGSVPPRQWTAGRTMVLILSDMMGPQWRPGPTGAAGAAGRQWYRTLRRWTRELPVAVVQPLPERMWRHTPPAPVPGLFTAAGPGAPNTALRFTPYDGEARGVPVPVLEPAPEWLGHWAGLVASPAGAEFPGAAALLADGPPDGPSVTLPEEEGDGLIPRNVPARELVLRFRSVASPQAVRLAAHLAVGPPHLPVMRLVQAAIEERPQPQHLAEVVLSGMLTAVPGPAGSYDFRPGVRELLLGALPRTGLAHTVNLLERVGAVIESRAGSARGEFRALLAGDGPAGFGRAAGEPFALVSRESVRLLRGPEPEPVPENGERVLVGRYRLVEVIERGTHGVVWRAYDRFRDRERDRGRTVAVKIFDRPGATRDSLLAMARSEHESTAVLRRPGVVKVREHGTDGDVVYLVSEALEGSTLGELLAENGHRPLPVTEVTGIAAQVIDVLSYARERGVRPEPPSLTNIIRLPDGAVKLRGFGAALPDDETYDELHALGRVLYELATGAEPFGAAHAWRPPRELRPDLPAALESAIVDLLFDAPESRRRGADALRSSGVPGSTWQYGVLGPLRAMHSGRDRTPASYEARLVLSRLLLARGQSVSKYELWRALGFSLWNETGVADLIDVLLDDGHAVEGPEGNYRLRLDTELDLSVAEQLAADALRAEEAGETRRAAGLYEAALGHWYGEPLDGIEGAWADRERDQLNALRRSLETARYALAEPRTASPPEAEAPREAASEPETAAPPEAPPQAVQGDDVHLAIGGAELSGVPRDTRAEATLFFLPRLRQACREAFGDAGIFEEHGTVMVPDTTLRVTAGPEYTLAQVLDRLVDPFAPILTEGMSSLLFPLPVVLTVHLHHGPPDATALELEGKSPALGEVGGLGFGKIALMLGLRDDLYRRIGAPEGYRPFDRETEDGTTHVVWYRLIHYAPPKPASRPSWLRRLLGGGTTAEDGHTDPPAPETTENTERPG</sequence>
<dbReference type="GO" id="GO:0000160">
    <property type="term" value="P:phosphorelay signal transduction system"/>
    <property type="evidence" value="ECO:0007669"/>
    <property type="project" value="UniProtKB-KW"/>
</dbReference>
<feature type="region of interest" description="Disordered" evidence="8">
    <location>
        <begin position="957"/>
        <end position="993"/>
    </location>
</feature>
<dbReference type="RefSeq" id="WP_051745620.1">
    <property type="nucleotide sequence ID" value="NZ_AZSP01000087.1"/>
</dbReference>
<organism evidence="10 11">
    <name type="scientific">Streptomyces scopuliridis RB72</name>
    <dbReference type="NCBI Taxonomy" id="1440053"/>
    <lineage>
        <taxon>Bacteria</taxon>
        <taxon>Bacillati</taxon>
        <taxon>Actinomycetota</taxon>
        <taxon>Actinomycetes</taxon>
        <taxon>Kitasatosporales</taxon>
        <taxon>Streptomycetaceae</taxon>
        <taxon>Streptomyces</taxon>
    </lineage>
</organism>
<dbReference type="Proteomes" id="UP000245992">
    <property type="component" value="Unassembled WGS sequence"/>
</dbReference>
<dbReference type="GO" id="GO:0004674">
    <property type="term" value="F:protein serine/threonine kinase activity"/>
    <property type="evidence" value="ECO:0007669"/>
    <property type="project" value="UniProtKB-KW"/>
</dbReference>
<keyword evidence="2" id="KW-0723">Serine/threonine-protein kinase</keyword>
<feature type="domain" description="Protein kinase" evidence="9">
    <location>
        <begin position="570"/>
        <end position="897"/>
    </location>
</feature>
<dbReference type="InterPro" id="IPR011990">
    <property type="entry name" value="TPR-like_helical_dom_sf"/>
</dbReference>
<evidence type="ECO:0000259" key="9">
    <source>
        <dbReference type="PROSITE" id="PS50011"/>
    </source>
</evidence>
<evidence type="ECO:0000313" key="11">
    <source>
        <dbReference type="Proteomes" id="UP000245992"/>
    </source>
</evidence>
<comment type="caution">
    <text evidence="10">The sequence shown here is derived from an EMBL/GenBank/DDBJ whole genome shotgun (WGS) entry which is preliminary data.</text>
</comment>
<dbReference type="SUPFAM" id="SSF56112">
    <property type="entry name" value="Protein kinase-like (PK-like)"/>
    <property type="match status" value="1"/>
</dbReference>